<feature type="region of interest" description="Disordered" evidence="1">
    <location>
        <begin position="1"/>
        <end position="37"/>
    </location>
</feature>
<evidence type="ECO:0000313" key="3">
    <source>
        <dbReference type="Proteomes" id="UP000464178"/>
    </source>
</evidence>
<keyword evidence="3" id="KW-1185">Reference proteome</keyword>
<dbReference type="KEGG" id="gms:SOIL9_05110"/>
<proteinExistence type="predicted"/>
<evidence type="ECO:0000313" key="2">
    <source>
        <dbReference type="EMBL" id="VTR97849.1"/>
    </source>
</evidence>
<protein>
    <submittedName>
        <fullName evidence="2">Uncharacterized protein</fullName>
    </submittedName>
</protein>
<accession>A0A6P2D9J4</accession>
<dbReference type="Proteomes" id="UP000464178">
    <property type="component" value="Chromosome"/>
</dbReference>
<gene>
    <name evidence="2" type="ORF">SOIL9_05110</name>
</gene>
<dbReference type="EMBL" id="LR593886">
    <property type="protein sequence ID" value="VTR97849.1"/>
    <property type="molecule type" value="Genomic_DNA"/>
</dbReference>
<sequence length="79" mass="8344">MLMGEMLKRVQKNTGAQGQLRGRESSGGSRVEPPEPIAPTLAEQGITKKQSMVAQSLATVRVPAPAARRGDGFRIGATL</sequence>
<name>A0A6P2D9J4_9BACT</name>
<evidence type="ECO:0000256" key="1">
    <source>
        <dbReference type="SAM" id="MobiDB-lite"/>
    </source>
</evidence>
<organism evidence="2 3">
    <name type="scientific">Gemmata massiliana</name>
    <dbReference type="NCBI Taxonomy" id="1210884"/>
    <lineage>
        <taxon>Bacteria</taxon>
        <taxon>Pseudomonadati</taxon>
        <taxon>Planctomycetota</taxon>
        <taxon>Planctomycetia</taxon>
        <taxon>Gemmatales</taxon>
        <taxon>Gemmataceae</taxon>
        <taxon>Gemmata</taxon>
    </lineage>
</organism>
<reference evidence="2 3" key="1">
    <citation type="submission" date="2019-05" db="EMBL/GenBank/DDBJ databases">
        <authorList>
            <consortium name="Science for Life Laboratories"/>
        </authorList>
    </citation>
    <scope>NUCLEOTIDE SEQUENCE [LARGE SCALE GENOMIC DNA]</scope>
    <source>
        <strain evidence="2">Soil9</strain>
    </source>
</reference>
<dbReference type="AlphaFoldDB" id="A0A6P2D9J4"/>